<dbReference type="PATRIC" id="fig|269796.9.peg.165"/>
<dbReference type="HOGENOM" id="CLU_1389294_0_0_5"/>
<keyword evidence="1" id="KW-0732">Signal</keyword>
<feature type="chain" id="PRO_5004214926" description="Secreted protein" evidence="1">
    <location>
        <begin position="32"/>
        <end position="196"/>
    </location>
</feature>
<dbReference type="EMBL" id="CP000230">
    <property type="protein sequence ID" value="ABC20916.1"/>
    <property type="molecule type" value="Genomic_DNA"/>
</dbReference>
<proteinExistence type="predicted"/>
<organism evidence="2 3">
    <name type="scientific">Rhodospirillum rubrum (strain ATCC 11170 / ATH 1.1.1 / DSM 467 / LMG 4362 / NCIMB 8255 / S1)</name>
    <dbReference type="NCBI Taxonomy" id="269796"/>
    <lineage>
        <taxon>Bacteria</taxon>
        <taxon>Pseudomonadati</taxon>
        <taxon>Pseudomonadota</taxon>
        <taxon>Alphaproteobacteria</taxon>
        <taxon>Rhodospirillales</taxon>
        <taxon>Rhodospirillaceae</taxon>
        <taxon>Rhodospirillum</taxon>
    </lineage>
</organism>
<sequence>MRAPPARRFARALAGFAPLACGLLLMFGAAASPEPAHPTALPPPPAPEAVAVLSLDDRAGGQRALALWLQNAGEATGRVAPLPLGDGERLALWLAVIDGLAPGSELAPALAALHFGAAARGPAARRLARALAALAQTRLPGRWPWLVHAAALAGDRGGDRALAAALARPLADLPAGDLPDWARRLPDALSRKEALR</sequence>
<dbReference type="STRING" id="269796.Rru_A0111"/>
<dbReference type="RefSeq" id="WP_011387872.1">
    <property type="nucleotide sequence ID" value="NC_007643.1"/>
</dbReference>
<keyword evidence="3" id="KW-1185">Reference proteome</keyword>
<dbReference type="AlphaFoldDB" id="Q2RY79"/>
<dbReference type="EnsemblBacteria" id="ABC20916">
    <property type="protein sequence ID" value="ABC20916"/>
    <property type="gene ID" value="Rru_A0111"/>
</dbReference>
<evidence type="ECO:0000313" key="2">
    <source>
        <dbReference type="EMBL" id="ABC20916.1"/>
    </source>
</evidence>
<name>Q2RY79_RHORT</name>
<reference evidence="2 3" key="1">
    <citation type="journal article" date="2011" name="Stand. Genomic Sci.">
        <title>Complete genome sequence of Rhodospirillum rubrum type strain (S1).</title>
        <authorList>
            <person name="Munk A.C."/>
            <person name="Copeland A."/>
            <person name="Lucas S."/>
            <person name="Lapidus A."/>
            <person name="Del Rio T.G."/>
            <person name="Barry K."/>
            <person name="Detter J.C."/>
            <person name="Hammon N."/>
            <person name="Israni S."/>
            <person name="Pitluck S."/>
            <person name="Brettin T."/>
            <person name="Bruce D."/>
            <person name="Han C."/>
            <person name="Tapia R."/>
            <person name="Gilna P."/>
            <person name="Schmutz J."/>
            <person name="Larimer F."/>
            <person name="Land M."/>
            <person name="Kyrpides N.C."/>
            <person name="Mavromatis K."/>
            <person name="Richardson P."/>
            <person name="Rohde M."/>
            <person name="Goker M."/>
            <person name="Klenk H.P."/>
            <person name="Zhang Y."/>
            <person name="Roberts G.P."/>
            <person name="Reslewic S."/>
            <person name="Schwartz D.C."/>
        </authorList>
    </citation>
    <scope>NUCLEOTIDE SEQUENCE [LARGE SCALE GENOMIC DNA]</scope>
    <source>
        <strain evidence="3">ATCC 11170 / ATH 1.1.1 / DSM 467 / LMG 4362 / NCIMB 8255 / S1</strain>
    </source>
</reference>
<dbReference type="eggNOG" id="ENOG5033F3F">
    <property type="taxonomic scope" value="Bacteria"/>
</dbReference>
<accession>Q2RY79</accession>
<evidence type="ECO:0000313" key="3">
    <source>
        <dbReference type="Proteomes" id="UP000001929"/>
    </source>
</evidence>
<gene>
    <name evidence="2" type="ordered locus">Rru_A0111</name>
</gene>
<protein>
    <recommendedName>
        <fullName evidence="4">Secreted protein</fullName>
    </recommendedName>
</protein>
<feature type="signal peptide" evidence="1">
    <location>
        <begin position="1"/>
        <end position="31"/>
    </location>
</feature>
<evidence type="ECO:0000256" key="1">
    <source>
        <dbReference type="SAM" id="SignalP"/>
    </source>
</evidence>
<evidence type="ECO:0008006" key="4">
    <source>
        <dbReference type="Google" id="ProtNLM"/>
    </source>
</evidence>
<dbReference type="KEGG" id="rru:Rru_A0111"/>
<dbReference type="Proteomes" id="UP000001929">
    <property type="component" value="Chromosome"/>
</dbReference>